<dbReference type="InterPro" id="IPR003838">
    <property type="entry name" value="ABC3_permease_C"/>
</dbReference>
<evidence type="ECO:0000313" key="10">
    <source>
        <dbReference type="EMBL" id="MEK9501548.1"/>
    </source>
</evidence>
<dbReference type="Pfam" id="PF12704">
    <property type="entry name" value="MacB_PCD"/>
    <property type="match status" value="1"/>
</dbReference>
<evidence type="ECO:0000256" key="6">
    <source>
        <dbReference type="ARBA" id="ARBA00038076"/>
    </source>
</evidence>
<organism evidence="10 11">
    <name type="scientific">Gaopeijia maritima</name>
    <dbReference type="NCBI Taxonomy" id="3119007"/>
    <lineage>
        <taxon>Bacteria</taxon>
        <taxon>Pseudomonadati</taxon>
        <taxon>Gemmatimonadota</taxon>
        <taxon>Longimicrobiia</taxon>
        <taxon>Gaopeijiales</taxon>
        <taxon>Gaopeijiaceae</taxon>
        <taxon>Gaopeijia</taxon>
    </lineage>
</organism>
<dbReference type="Pfam" id="PF02687">
    <property type="entry name" value="FtsX"/>
    <property type="match status" value="1"/>
</dbReference>
<keyword evidence="11" id="KW-1185">Reference proteome</keyword>
<comment type="caution">
    <text evidence="10">The sequence shown here is derived from an EMBL/GenBank/DDBJ whole genome shotgun (WGS) entry which is preliminary data.</text>
</comment>
<evidence type="ECO:0000259" key="8">
    <source>
        <dbReference type="Pfam" id="PF02687"/>
    </source>
</evidence>
<reference evidence="10 11" key="1">
    <citation type="submission" date="2024-02" db="EMBL/GenBank/DDBJ databases">
        <title>A novel Gemmatimonadota bacterium.</title>
        <authorList>
            <person name="Du Z.-J."/>
            <person name="Ye Y.-Q."/>
        </authorList>
    </citation>
    <scope>NUCLEOTIDE SEQUENCE [LARGE SCALE GENOMIC DNA]</scope>
    <source>
        <strain evidence="10 11">DH-20</strain>
    </source>
</reference>
<evidence type="ECO:0000256" key="7">
    <source>
        <dbReference type="SAM" id="Phobius"/>
    </source>
</evidence>
<dbReference type="InterPro" id="IPR050250">
    <property type="entry name" value="Macrolide_Exporter_MacB"/>
</dbReference>
<feature type="domain" description="MacB-like periplasmic core" evidence="9">
    <location>
        <begin position="22"/>
        <end position="242"/>
    </location>
</feature>
<accession>A0ABU9EBN2</accession>
<evidence type="ECO:0000256" key="1">
    <source>
        <dbReference type="ARBA" id="ARBA00004651"/>
    </source>
</evidence>
<comment type="subcellular location">
    <subcellularLocation>
        <location evidence="1">Cell membrane</location>
        <topology evidence="1">Multi-pass membrane protein</topology>
    </subcellularLocation>
</comment>
<dbReference type="PANTHER" id="PTHR30572">
    <property type="entry name" value="MEMBRANE COMPONENT OF TRANSPORTER-RELATED"/>
    <property type="match status" value="1"/>
</dbReference>
<evidence type="ECO:0000256" key="4">
    <source>
        <dbReference type="ARBA" id="ARBA00022989"/>
    </source>
</evidence>
<name>A0ABU9EBN2_9BACT</name>
<dbReference type="PANTHER" id="PTHR30572:SF4">
    <property type="entry name" value="ABC TRANSPORTER PERMEASE YTRF"/>
    <property type="match status" value="1"/>
</dbReference>
<feature type="transmembrane region" description="Helical" evidence="7">
    <location>
        <begin position="325"/>
        <end position="350"/>
    </location>
</feature>
<gene>
    <name evidence="10" type="ORF">WI372_11210</name>
</gene>
<dbReference type="Proteomes" id="UP001484239">
    <property type="component" value="Unassembled WGS sequence"/>
</dbReference>
<keyword evidence="5 7" id="KW-0472">Membrane</keyword>
<keyword evidence="3 7" id="KW-0812">Transmembrane</keyword>
<dbReference type="RefSeq" id="WP_405281568.1">
    <property type="nucleotide sequence ID" value="NZ_CP144380.1"/>
</dbReference>
<feature type="domain" description="ABC3 transporter permease C-terminal" evidence="8">
    <location>
        <begin position="286"/>
        <end position="398"/>
    </location>
</feature>
<evidence type="ECO:0000256" key="3">
    <source>
        <dbReference type="ARBA" id="ARBA00022692"/>
    </source>
</evidence>
<comment type="similarity">
    <text evidence="6">Belongs to the ABC-4 integral membrane protein family.</text>
</comment>
<feature type="transmembrane region" description="Helical" evidence="7">
    <location>
        <begin position="370"/>
        <end position="388"/>
    </location>
</feature>
<feature type="transmembrane region" description="Helical" evidence="7">
    <location>
        <begin position="279"/>
        <end position="304"/>
    </location>
</feature>
<dbReference type="InterPro" id="IPR025857">
    <property type="entry name" value="MacB_PCD"/>
</dbReference>
<evidence type="ECO:0000313" key="11">
    <source>
        <dbReference type="Proteomes" id="UP001484239"/>
    </source>
</evidence>
<evidence type="ECO:0000259" key="9">
    <source>
        <dbReference type="Pfam" id="PF12704"/>
    </source>
</evidence>
<keyword evidence="4 7" id="KW-1133">Transmembrane helix</keyword>
<protein>
    <submittedName>
        <fullName evidence="10">ABC transporter permease</fullName>
    </submittedName>
</protein>
<evidence type="ECO:0000256" key="5">
    <source>
        <dbReference type="ARBA" id="ARBA00023136"/>
    </source>
</evidence>
<sequence length="405" mass="43795">MKLALEIIAVALAAIRANALRSFLTTLGIIIGVSAVITMVALGEGAQQSVEEQIQRMGTNVLTIRPGQSTFGGVSREGTQRLTVDDATALKAASGGVMQVAPEVSSRSQLSYLRWNSNNTAVGTWPEYFDIYDHEITHGRVFNEGEVQGRRRVAVLGYSVPEQLSTPPELLIGKTIQMSGQPFEVIGILAEKGEAAWIRPDEQVFVPVSTAMYRLFGGRDRLSSIYVATATPEDLDFAYGEIDRVLRREHRIRPGDDADFNIRNSADLLSTFNETNQTFTYLLAGIAAVSLLVGGIGIMNIMLVSVTERTREVGVRKALGATRKAIMFQFLIEALVLCFLGGVMGVLGGYGASRIMSSAMGWDSVVAPEAVVAALVFSAGIGLFFGIWPAQRAAKLDPIDALRYE</sequence>
<evidence type="ECO:0000256" key="2">
    <source>
        <dbReference type="ARBA" id="ARBA00022475"/>
    </source>
</evidence>
<keyword evidence="2" id="KW-1003">Cell membrane</keyword>
<proteinExistence type="inferred from homology"/>
<dbReference type="EMBL" id="JBBHLI010000006">
    <property type="protein sequence ID" value="MEK9501548.1"/>
    <property type="molecule type" value="Genomic_DNA"/>
</dbReference>